<proteinExistence type="predicted"/>
<accession>A0A0F9JDC1</accession>
<name>A0A0F9JDC1_9ZZZZ</name>
<organism evidence="1">
    <name type="scientific">marine sediment metagenome</name>
    <dbReference type="NCBI Taxonomy" id="412755"/>
    <lineage>
        <taxon>unclassified sequences</taxon>
        <taxon>metagenomes</taxon>
        <taxon>ecological metagenomes</taxon>
    </lineage>
</organism>
<evidence type="ECO:0000313" key="1">
    <source>
        <dbReference type="EMBL" id="KKM03836.1"/>
    </source>
</evidence>
<sequence>MHRENLNIRSDIRNATLQELYCDWWQKHGPDAKPQKKKVAEIVDSKLRSISTTIRRVRLKDIRILDNDENARYMTSEQMRVLVDNLKRGGNLTSVPLVIEKEKKLEAVSGNHRIQVKNVYNTAVAIDMMADLALERLAQIEEEHDKAEKTEKEARD</sequence>
<protein>
    <recommendedName>
        <fullName evidence="2">ParB/Sulfiredoxin domain-containing protein</fullName>
    </recommendedName>
</protein>
<evidence type="ECO:0008006" key="2">
    <source>
        <dbReference type="Google" id="ProtNLM"/>
    </source>
</evidence>
<comment type="caution">
    <text evidence="1">The sequence shown here is derived from an EMBL/GenBank/DDBJ whole genome shotgun (WGS) entry which is preliminary data.</text>
</comment>
<dbReference type="EMBL" id="LAZR01016592">
    <property type="protein sequence ID" value="KKM03836.1"/>
    <property type="molecule type" value="Genomic_DNA"/>
</dbReference>
<dbReference type="AlphaFoldDB" id="A0A0F9JDC1"/>
<gene>
    <name evidence="1" type="ORF">LCGC14_1770420</name>
</gene>
<reference evidence="1" key="1">
    <citation type="journal article" date="2015" name="Nature">
        <title>Complex archaea that bridge the gap between prokaryotes and eukaryotes.</title>
        <authorList>
            <person name="Spang A."/>
            <person name="Saw J.H."/>
            <person name="Jorgensen S.L."/>
            <person name="Zaremba-Niedzwiedzka K."/>
            <person name="Martijn J."/>
            <person name="Lind A.E."/>
            <person name="van Eijk R."/>
            <person name="Schleper C."/>
            <person name="Guy L."/>
            <person name="Ettema T.J."/>
        </authorList>
    </citation>
    <scope>NUCLEOTIDE SEQUENCE</scope>
</reference>